<proteinExistence type="predicted"/>
<feature type="region of interest" description="Disordered" evidence="1">
    <location>
        <begin position="1"/>
        <end position="41"/>
    </location>
</feature>
<dbReference type="RefSeq" id="XP_066802891.1">
    <property type="nucleotide sequence ID" value="XM_066946499.1"/>
</dbReference>
<comment type="caution">
    <text evidence="3">The sequence shown here is derived from an EMBL/GenBank/DDBJ whole genome shotgun (WGS) entry which is preliminary data.</text>
</comment>
<keyword evidence="2" id="KW-0812">Transmembrane</keyword>
<dbReference type="Proteomes" id="UP001388673">
    <property type="component" value="Unassembled WGS sequence"/>
</dbReference>
<dbReference type="PANTHER" id="PTHR15887:SF1">
    <property type="entry name" value="TRANSMEMBRANE PROTEIN 69"/>
    <property type="match status" value="1"/>
</dbReference>
<organism evidence="3 4">
    <name type="scientific">Kwoniella newhampshirensis</name>
    <dbReference type="NCBI Taxonomy" id="1651941"/>
    <lineage>
        <taxon>Eukaryota</taxon>
        <taxon>Fungi</taxon>
        <taxon>Dikarya</taxon>
        <taxon>Basidiomycota</taxon>
        <taxon>Agaricomycotina</taxon>
        <taxon>Tremellomycetes</taxon>
        <taxon>Tremellales</taxon>
        <taxon>Cryptococcaceae</taxon>
        <taxon>Kwoniella</taxon>
    </lineage>
</organism>
<feature type="compositionally biased region" description="Basic and acidic residues" evidence="1">
    <location>
        <begin position="382"/>
        <end position="510"/>
    </location>
</feature>
<dbReference type="PANTHER" id="PTHR15887">
    <property type="entry name" value="TRANSMEMBRANE PROTEIN 69"/>
    <property type="match status" value="1"/>
</dbReference>
<feature type="compositionally biased region" description="Low complexity" evidence="1">
    <location>
        <begin position="511"/>
        <end position="520"/>
    </location>
</feature>
<feature type="transmembrane region" description="Helical" evidence="2">
    <location>
        <begin position="294"/>
        <end position="317"/>
    </location>
</feature>
<keyword evidence="2" id="KW-0472">Membrane</keyword>
<evidence type="ECO:0000313" key="3">
    <source>
        <dbReference type="EMBL" id="KAK8854653.1"/>
    </source>
</evidence>
<dbReference type="GeneID" id="92180650"/>
<dbReference type="Pfam" id="PF11911">
    <property type="entry name" value="DUF3429"/>
    <property type="match status" value="1"/>
</dbReference>
<feature type="transmembrane region" description="Helical" evidence="2">
    <location>
        <begin position="240"/>
        <end position="264"/>
    </location>
</feature>
<feature type="transmembrane region" description="Helical" evidence="2">
    <location>
        <begin position="209"/>
        <end position="228"/>
    </location>
</feature>
<evidence type="ECO:0000256" key="1">
    <source>
        <dbReference type="SAM" id="MobiDB-lite"/>
    </source>
</evidence>
<dbReference type="InterPro" id="IPR021836">
    <property type="entry name" value="DUF3429"/>
</dbReference>
<accession>A0AAW0YWV6</accession>
<evidence type="ECO:0008006" key="5">
    <source>
        <dbReference type="Google" id="ProtNLM"/>
    </source>
</evidence>
<name>A0AAW0YWV6_9TREE</name>
<feature type="compositionally biased region" description="Polar residues" evidence="1">
    <location>
        <begin position="20"/>
        <end position="41"/>
    </location>
</feature>
<feature type="transmembrane region" description="Helical" evidence="2">
    <location>
        <begin position="152"/>
        <end position="174"/>
    </location>
</feature>
<dbReference type="EMBL" id="JBCAWK010000006">
    <property type="protein sequence ID" value="KAK8854653.1"/>
    <property type="molecule type" value="Genomic_DNA"/>
</dbReference>
<evidence type="ECO:0000313" key="4">
    <source>
        <dbReference type="Proteomes" id="UP001388673"/>
    </source>
</evidence>
<protein>
    <recommendedName>
        <fullName evidence="5">Mitochondrial inner membrane protein 1</fullName>
    </recommendedName>
</protein>
<evidence type="ECO:0000256" key="2">
    <source>
        <dbReference type="SAM" id="Phobius"/>
    </source>
</evidence>
<feature type="compositionally biased region" description="Basic and acidic residues" evidence="1">
    <location>
        <begin position="340"/>
        <end position="353"/>
    </location>
</feature>
<keyword evidence="2" id="KW-1133">Transmembrane helix</keyword>
<gene>
    <name evidence="3" type="ORF">IAR55_003392</name>
</gene>
<dbReference type="KEGG" id="kne:92180650"/>
<feature type="compositionally biased region" description="Low complexity" evidence="1">
    <location>
        <begin position="73"/>
        <end position="82"/>
    </location>
</feature>
<feature type="compositionally biased region" description="Basic and acidic residues" evidence="1">
    <location>
        <begin position="83"/>
        <end position="94"/>
    </location>
</feature>
<feature type="region of interest" description="Disordered" evidence="1">
    <location>
        <begin position="328"/>
        <end position="520"/>
    </location>
</feature>
<feature type="region of interest" description="Disordered" evidence="1">
    <location>
        <begin position="56"/>
        <end position="94"/>
    </location>
</feature>
<dbReference type="AlphaFoldDB" id="A0AAW0YWV6"/>
<keyword evidence="4" id="KW-1185">Reference proteome</keyword>
<reference evidence="3 4" key="1">
    <citation type="journal article" date="2024" name="bioRxiv">
        <title>Comparative genomics of Cryptococcus and Kwoniella reveals pathogenesis evolution and contrasting karyotype dynamics via intercentromeric recombination or chromosome fusion.</title>
        <authorList>
            <person name="Coelho M.A."/>
            <person name="David-Palma M."/>
            <person name="Shea T."/>
            <person name="Bowers K."/>
            <person name="McGinley-Smith S."/>
            <person name="Mohammad A.W."/>
            <person name="Gnirke A."/>
            <person name="Yurkov A.M."/>
            <person name="Nowrousian M."/>
            <person name="Sun S."/>
            <person name="Cuomo C.A."/>
            <person name="Heitman J."/>
        </authorList>
    </citation>
    <scope>NUCLEOTIDE SEQUENCE [LARGE SCALE GENOMIC DNA]</scope>
    <source>
        <strain evidence="3 4">CBS 13917</strain>
    </source>
</reference>
<sequence>MNRTFRLLRQGAYTPPIRPSPSTLPTNLVRPSSANPISKNTPVGLVLARQVFPGAGARGLATKPPGGPGPGEKGPSPGPSHGTRADEQNRTPGAKEELQGLTKDFAKIIAGGDAHSAALGAREISAGTKHGSPTADFADITRSFIAAVPKPALYFGLAGTLPYLGTAISTVLLAREASLASLASDGIAPSGLDLATALSYLHTVEHIQVSYGAIILSFLGAIHWGMEFSKLGGEFGYRRLALGIVPVLFAWPTTFLTHGTALAVQWMGFTGQWFLDQRASSAGWTTHWYSTYRFYLSIIVGFSIIGTLAGTSFYGAGAGAITDPHARHLQHTTERQSPLKRLDRVKEKNEPGKSGKLSGKVGGDISVEEESSGEGFLKLRNKQKEKEEKEEEEKKAQEEEKAKKAEKQDEKEVKQKEKSPEGMKDGTDKERKAGDTNEDKGKKDQQEQDKGKKGGEKQEGGEEKKGDDAKKDDGKEEGKKEEGKKDEGETENKGDKSSNEKQKQGEKEKGAAGAENTGMR</sequence>